<dbReference type="PANTHER" id="PTHR30574:SF1">
    <property type="entry name" value="SULPHUR TRANSPORT DOMAIN-CONTAINING PROTEIN"/>
    <property type="match status" value="1"/>
</dbReference>
<evidence type="ECO:0000256" key="8">
    <source>
        <dbReference type="SAM" id="Phobius"/>
    </source>
</evidence>
<feature type="transmembrane region" description="Helical" evidence="8">
    <location>
        <begin position="106"/>
        <end position="125"/>
    </location>
</feature>
<accession>A0A1W1CBR2</accession>
<feature type="transmembrane region" description="Helical" evidence="8">
    <location>
        <begin position="215"/>
        <end position="236"/>
    </location>
</feature>
<keyword evidence="2" id="KW-0813">Transport</keyword>
<feature type="transmembrane region" description="Helical" evidence="8">
    <location>
        <begin position="353"/>
        <end position="373"/>
    </location>
</feature>
<keyword evidence="7 8" id="KW-0472">Membrane</keyword>
<feature type="transmembrane region" description="Helical" evidence="8">
    <location>
        <begin position="43"/>
        <end position="62"/>
    </location>
</feature>
<sequence>MDFIILVRFLIGLAFGFALVRASLGFAGSVNKLYRVKSSKTTQTILYIFILTSIFTAFIISGEESAYKLSIYPINFGLILGGLMFGFGMAMSSCCATGSLTDLASGFSRAFVTIVFFSMGVFLGFSTQKESIFVRESYFSSSTGEQFQGGVFLPDLFKYDGFNGYLGAIILTIIFSFILLFLAKKYEERFYTNESISELNPHKNSLFQIIFIKNWTIPVSVLAISSIFAFLLTYSYKGWGASSSLGIWFGKFIMLFGADAQSLSAFSTKEVTLFSESFLSHAGSMQNIGIVFGAVLALCLAGIFRKRFIAGLKISPKGVATFAFGGFVMGYGTRLSNGCNVGALYTPIAEFSLSGWIYLIFIVIGGFLGNMFVQRFISSTCKVV</sequence>
<evidence type="ECO:0000256" key="6">
    <source>
        <dbReference type="ARBA" id="ARBA00022989"/>
    </source>
</evidence>
<evidence type="ECO:0000256" key="7">
    <source>
        <dbReference type="ARBA" id="ARBA00023136"/>
    </source>
</evidence>
<dbReference type="EMBL" id="FPHF01000070">
    <property type="protein sequence ID" value="SFV63226.1"/>
    <property type="molecule type" value="Genomic_DNA"/>
</dbReference>
<feature type="transmembrane region" description="Helical" evidence="8">
    <location>
        <begin position="162"/>
        <end position="183"/>
    </location>
</feature>
<comment type="subcellular location">
    <subcellularLocation>
        <location evidence="1">Cell inner membrane</location>
        <topology evidence="1">Multi-pass membrane protein</topology>
    </subcellularLocation>
</comment>
<evidence type="ECO:0000313" key="9">
    <source>
        <dbReference type="EMBL" id="SFV63226.1"/>
    </source>
</evidence>
<feature type="transmembrane region" description="Helical" evidence="8">
    <location>
        <begin position="286"/>
        <end position="304"/>
    </location>
</feature>
<keyword evidence="4" id="KW-0997">Cell inner membrane</keyword>
<dbReference type="GO" id="GO:0005886">
    <property type="term" value="C:plasma membrane"/>
    <property type="evidence" value="ECO:0007669"/>
    <property type="project" value="UniProtKB-SubCell"/>
</dbReference>
<evidence type="ECO:0000256" key="4">
    <source>
        <dbReference type="ARBA" id="ARBA00022519"/>
    </source>
</evidence>
<keyword evidence="6 8" id="KW-1133">Transmembrane helix</keyword>
<evidence type="ECO:0000256" key="5">
    <source>
        <dbReference type="ARBA" id="ARBA00022692"/>
    </source>
</evidence>
<dbReference type="AlphaFoldDB" id="A0A1W1CBR2"/>
<evidence type="ECO:0000256" key="2">
    <source>
        <dbReference type="ARBA" id="ARBA00022448"/>
    </source>
</evidence>
<reference evidence="9" key="1">
    <citation type="submission" date="2016-10" db="EMBL/GenBank/DDBJ databases">
        <authorList>
            <person name="de Groot N.N."/>
        </authorList>
    </citation>
    <scope>NUCLEOTIDE SEQUENCE</scope>
</reference>
<dbReference type="PANTHER" id="PTHR30574">
    <property type="entry name" value="INNER MEMBRANE PROTEIN YEDE"/>
    <property type="match status" value="1"/>
</dbReference>
<evidence type="ECO:0000256" key="3">
    <source>
        <dbReference type="ARBA" id="ARBA00022475"/>
    </source>
</evidence>
<protein>
    <submittedName>
        <fullName evidence="9">YeeE/YedE family protein</fullName>
    </submittedName>
</protein>
<keyword evidence="3" id="KW-1003">Cell membrane</keyword>
<dbReference type="Pfam" id="PF04143">
    <property type="entry name" value="Sulf_transp"/>
    <property type="match status" value="1"/>
</dbReference>
<keyword evidence="5 8" id="KW-0812">Transmembrane</keyword>
<feature type="transmembrane region" description="Helical" evidence="8">
    <location>
        <begin position="316"/>
        <end position="333"/>
    </location>
</feature>
<proteinExistence type="predicted"/>
<feature type="transmembrane region" description="Helical" evidence="8">
    <location>
        <begin position="74"/>
        <end position="100"/>
    </location>
</feature>
<organism evidence="9">
    <name type="scientific">hydrothermal vent metagenome</name>
    <dbReference type="NCBI Taxonomy" id="652676"/>
    <lineage>
        <taxon>unclassified sequences</taxon>
        <taxon>metagenomes</taxon>
        <taxon>ecological metagenomes</taxon>
    </lineage>
</organism>
<evidence type="ECO:0000256" key="1">
    <source>
        <dbReference type="ARBA" id="ARBA00004429"/>
    </source>
</evidence>
<name>A0A1W1CBR2_9ZZZZ</name>
<dbReference type="InterPro" id="IPR007272">
    <property type="entry name" value="Sulf_transp_TsuA/YedE"/>
</dbReference>
<gene>
    <name evidence="9" type="ORF">MNB_SM-4-88</name>
</gene>